<evidence type="ECO:0000313" key="2">
    <source>
        <dbReference type="EMBL" id="KAK2192449.1"/>
    </source>
</evidence>
<accession>A0AAD9PCS9</accession>
<feature type="non-terminal residue" evidence="2">
    <location>
        <position position="201"/>
    </location>
</feature>
<evidence type="ECO:0000313" key="3">
    <source>
        <dbReference type="Proteomes" id="UP001209878"/>
    </source>
</evidence>
<organism evidence="2 3">
    <name type="scientific">Ridgeia piscesae</name>
    <name type="common">Tubeworm</name>
    <dbReference type="NCBI Taxonomy" id="27915"/>
    <lineage>
        <taxon>Eukaryota</taxon>
        <taxon>Metazoa</taxon>
        <taxon>Spiralia</taxon>
        <taxon>Lophotrochozoa</taxon>
        <taxon>Annelida</taxon>
        <taxon>Polychaeta</taxon>
        <taxon>Sedentaria</taxon>
        <taxon>Canalipalpata</taxon>
        <taxon>Sabellida</taxon>
        <taxon>Siboglinidae</taxon>
        <taxon>Ridgeia</taxon>
    </lineage>
</organism>
<keyword evidence="3" id="KW-1185">Reference proteome</keyword>
<proteinExistence type="predicted"/>
<feature type="region of interest" description="Disordered" evidence="1">
    <location>
        <begin position="134"/>
        <end position="201"/>
    </location>
</feature>
<protein>
    <submittedName>
        <fullName evidence="2">Uncharacterized protein</fullName>
    </submittedName>
</protein>
<name>A0AAD9PCS9_RIDPI</name>
<dbReference type="AlphaFoldDB" id="A0AAD9PCS9"/>
<dbReference type="Proteomes" id="UP001209878">
    <property type="component" value="Unassembled WGS sequence"/>
</dbReference>
<sequence>DADTDCGGSDTCEATETDNEAPPAAAVSAPSGGSKVDYIDPSCPIDLSINKSTLPSAYPHVPFAGGDKSMQYPGTSLACGGTDARIPGYANMPSASVRSMPPAVPFCSYSPYSTAVPFSGASMMPGLPPVHPRPVLPSRHAMPPVSGVHPTDLTKAADMGRAPPHPRPTHPSTAPALPVAHLSTASATVGRPSTDDDDYDT</sequence>
<evidence type="ECO:0000256" key="1">
    <source>
        <dbReference type="SAM" id="MobiDB-lite"/>
    </source>
</evidence>
<dbReference type="EMBL" id="JAODUO010000030">
    <property type="protein sequence ID" value="KAK2192449.1"/>
    <property type="molecule type" value="Genomic_DNA"/>
</dbReference>
<gene>
    <name evidence="2" type="ORF">NP493_31g05074</name>
</gene>
<reference evidence="2" key="1">
    <citation type="journal article" date="2023" name="Mol. Biol. Evol.">
        <title>Third-Generation Sequencing Reveals the Adaptive Role of the Epigenome in Three Deep-Sea Polychaetes.</title>
        <authorList>
            <person name="Perez M."/>
            <person name="Aroh O."/>
            <person name="Sun Y."/>
            <person name="Lan Y."/>
            <person name="Juniper S.K."/>
            <person name="Young C.R."/>
            <person name="Angers B."/>
            <person name="Qian P.Y."/>
        </authorList>
    </citation>
    <scope>NUCLEOTIDE SEQUENCE</scope>
    <source>
        <strain evidence="2">R07B-5</strain>
    </source>
</reference>
<feature type="region of interest" description="Disordered" evidence="1">
    <location>
        <begin position="1"/>
        <end position="34"/>
    </location>
</feature>
<comment type="caution">
    <text evidence="2">The sequence shown here is derived from an EMBL/GenBank/DDBJ whole genome shotgun (WGS) entry which is preliminary data.</text>
</comment>
<feature type="compositionally biased region" description="Low complexity" evidence="1">
    <location>
        <begin position="21"/>
        <end position="34"/>
    </location>
</feature>